<dbReference type="InterPro" id="IPR032675">
    <property type="entry name" value="LRR_dom_sf"/>
</dbReference>
<reference evidence="2" key="1">
    <citation type="submission" date="2022-06" db="EMBL/GenBank/DDBJ databases">
        <authorList>
            <person name="Berger JAMES D."/>
            <person name="Berger JAMES D."/>
        </authorList>
    </citation>
    <scope>NUCLEOTIDE SEQUENCE [LARGE SCALE GENOMIC DNA]</scope>
</reference>
<accession>A0AA85J3G1</accession>
<evidence type="ECO:0000313" key="3">
    <source>
        <dbReference type="WBParaSite" id="TREG1_138240.1"/>
    </source>
</evidence>
<dbReference type="Proteomes" id="UP000050795">
    <property type="component" value="Unassembled WGS sequence"/>
</dbReference>
<evidence type="ECO:0000313" key="2">
    <source>
        <dbReference type="Proteomes" id="UP000050795"/>
    </source>
</evidence>
<organism evidence="2 3">
    <name type="scientific">Trichobilharzia regenti</name>
    <name type="common">Nasal bird schistosome</name>
    <dbReference type="NCBI Taxonomy" id="157069"/>
    <lineage>
        <taxon>Eukaryota</taxon>
        <taxon>Metazoa</taxon>
        <taxon>Spiralia</taxon>
        <taxon>Lophotrochozoa</taxon>
        <taxon>Platyhelminthes</taxon>
        <taxon>Trematoda</taxon>
        <taxon>Digenea</taxon>
        <taxon>Strigeidida</taxon>
        <taxon>Schistosomatoidea</taxon>
        <taxon>Schistosomatidae</taxon>
        <taxon>Trichobilharzia</taxon>
    </lineage>
</organism>
<dbReference type="Gene3D" id="3.80.10.10">
    <property type="entry name" value="Ribonuclease Inhibitor"/>
    <property type="match status" value="1"/>
</dbReference>
<dbReference type="Pfam" id="PF12937">
    <property type="entry name" value="F-box-like"/>
    <property type="match status" value="1"/>
</dbReference>
<dbReference type="InterPro" id="IPR001810">
    <property type="entry name" value="F-box_dom"/>
</dbReference>
<keyword evidence="2" id="KW-1185">Reference proteome</keyword>
<dbReference type="AlphaFoldDB" id="A0AA85J3G1"/>
<sequence>MAQSEVLSSYANHSVSLLNLPDELILRILRYLNQIDLIRSVSRINKRLHVLTRYSYFWKHLDLSGCKLQPKDLRLLSKQKLIGRQTCSLKIEFDPGSKNIESGLSSIFRNCGSLTHILIKGGCFQSFQNLLRIFSDHLENLELIETRTKNR</sequence>
<proteinExistence type="predicted"/>
<protein>
    <submittedName>
        <fullName evidence="3">F-box domain-containing protein</fullName>
    </submittedName>
</protein>
<dbReference type="SUPFAM" id="SSF81383">
    <property type="entry name" value="F-box domain"/>
    <property type="match status" value="1"/>
</dbReference>
<dbReference type="WBParaSite" id="TREG1_138240.1">
    <property type="protein sequence ID" value="TREG1_138240.1"/>
    <property type="gene ID" value="TREG1_138240"/>
</dbReference>
<dbReference type="PROSITE" id="PS50181">
    <property type="entry name" value="FBOX"/>
    <property type="match status" value="1"/>
</dbReference>
<dbReference type="InterPro" id="IPR036047">
    <property type="entry name" value="F-box-like_dom_sf"/>
</dbReference>
<reference evidence="3" key="2">
    <citation type="submission" date="2023-11" db="UniProtKB">
        <authorList>
            <consortium name="WormBaseParasite"/>
        </authorList>
    </citation>
    <scope>IDENTIFICATION</scope>
</reference>
<evidence type="ECO:0000259" key="1">
    <source>
        <dbReference type="PROSITE" id="PS50181"/>
    </source>
</evidence>
<feature type="domain" description="F-box" evidence="1">
    <location>
        <begin position="14"/>
        <end position="61"/>
    </location>
</feature>
<name>A0AA85J3G1_TRIRE</name>